<evidence type="ECO:0008006" key="4">
    <source>
        <dbReference type="Google" id="ProtNLM"/>
    </source>
</evidence>
<feature type="signal peptide" evidence="1">
    <location>
        <begin position="1"/>
        <end position="28"/>
    </location>
</feature>
<dbReference type="KEGG" id="tpx:Turpa_1232"/>
<dbReference type="HOGENOM" id="CLU_1460702_0_0_12"/>
<proteinExistence type="predicted"/>
<evidence type="ECO:0000313" key="3">
    <source>
        <dbReference type="Proteomes" id="UP000006048"/>
    </source>
</evidence>
<sequence length="185" mass="20838">MHFSVRNTKSARSITAAIFALSLSQAAAQPASFTSKEVAIDFAGPFAVRDQPGATLYPQLLAKPLQTVDFCKWYPAPPEVQQVSRPERGFLCELHILPAKNEREILKLVETAHAAESRKHVRNFRLETVTIGKHRVVRWRFQAGKTRLDHFILIGKKYNYLFVSSPYGSNGSIEDIISKVVLFIN</sequence>
<organism evidence="2 3">
    <name type="scientific">Turneriella parva (strain ATCC BAA-1111 / DSM 21527 / NCTC 11395 / H)</name>
    <name type="common">Leptospira parva</name>
    <dbReference type="NCBI Taxonomy" id="869212"/>
    <lineage>
        <taxon>Bacteria</taxon>
        <taxon>Pseudomonadati</taxon>
        <taxon>Spirochaetota</taxon>
        <taxon>Spirochaetia</taxon>
        <taxon>Leptospirales</taxon>
        <taxon>Leptospiraceae</taxon>
        <taxon>Turneriella</taxon>
    </lineage>
</organism>
<dbReference type="AlphaFoldDB" id="I4B3M3"/>
<dbReference type="EMBL" id="CP002959">
    <property type="protein sequence ID" value="AFM11880.1"/>
    <property type="molecule type" value="Genomic_DNA"/>
</dbReference>
<gene>
    <name evidence="2" type="ordered locus">Turpa_1232</name>
</gene>
<name>I4B3M3_TURPD</name>
<dbReference type="STRING" id="869212.Turpa_1232"/>
<reference evidence="2 3" key="1">
    <citation type="submission" date="2012-06" db="EMBL/GenBank/DDBJ databases">
        <title>The complete chromosome of genome of Turneriella parva DSM 21527.</title>
        <authorList>
            <consortium name="US DOE Joint Genome Institute (JGI-PGF)"/>
            <person name="Lucas S."/>
            <person name="Han J."/>
            <person name="Lapidus A."/>
            <person name="Bruce D."/>
            <person name="Goodwin L."/>
            <person name="Pitluck S."/>
            <person name="Peters L."/>
            <person name="Kyrpides N."/>
            <person name="Mavromatis K."/>
            <person name="Ivanova N."/>
            <person name="Mikhailova N."/>
            <person name="Chertkov O."/>
            <person name="Detter J.C."/>
            <person name="Tapia R."/>
            <person name="Han C."/>
            <person name="Land M."/>
            <person name="Hauser L."/>
            <person name="Markowitz V."/>
            <person name="Cheng J.-F."/>
            <person name="Hugenholtz P."/>
            <person name="Woyke T."/>
            <person name="Wu D."/>
            <person name="Gronow S."/>
            <person name="Wellnitz S."/>
            <person name="Brambilla E."/>
            <person name="Klenk H.-P."/>
            <person name="Eisen J.A."/>
        </authorList>
    </citation>
    <scope>NUCLEOTIDE SEQUENCE [LARGE SCALE GENOMIC DNA]</scope>
    <source>
        <strain evidence="3">ATCC BAA-1111 / DSM 21527 / NCTC 11395 / H</strain>
    </source>
</reference>
<keyword evidence="3" id="KW-1185">Reference proteome</keyword>
<feature type="chain" id="PRO_5003686417" description="PsbP C-terminal domain-containing protein" evidence="1">
    <location>
        <begin position="29"/>
        <end position="185"/>
    </location>
</feature>
<accession>I4B3M3</accession>
<dbReference type="Proteomes" id="UP000006048">
    <property type="component" value="Chromosome"/>
</dbReference>
<protein>
    <recommendedName>
        <fullName evidence="4">PsbP C-terminal domain-containing protein</fullName>
    </recommendedName>
</protein>
<keyword evidence="1" id="KW-0732">Signal</keyword>
<evidence type="ECO:0000256" key="1">
    <source>
        <dbReference type="SAM" id="SignalP"/>
    </source>
</evidence>
<evidence type="ECO:0000313" key="2">
    <source>
        <dbReference type="EMBL" id="AFM11880.1"/>
    </source>
</evidence>